<organism evidence="1 2">
    <name type="scientific">Ranitomeya imitator</name>
    <name type="common">mimic poison frog</name>
    <dbReference type="NCBI Taxonomy" id="111125"/>
    <lineage>
        <taxon>Eukaryota</taxon>
        <taxon>Metazoa</taxon>
        <taxon>Chordata</taxon>
        <taxon>Craniata</taxon>
        <taxon>Vertebrata</taxon>
        <taxon>Euteleostomi</taxon>
        <taxon>Amphibia</taxon>
        <taxon>Batrachia</taxon>
        <taxon>Anura</taxon>
        <taxon>Neobatrachia</taxon>
        <taxon>Hyloidea</taxon>
        <taxon>Dendrobatidae</taxon>
        <taxon>Dendrobatinae</taxon>
        <taxon>Ranitomeya</taxon>
    </lineage>
</organism>
<dbReference type="InterPro" id="IPR008081">
    <property type="entry name" value="Cytoplasmic_FMR1-int"/>
</dbReference>
<gene>
    <name evidence="1" type="ORF">RIMI_LOCUS17950776</name>
</gene>
<protein>
    <submittedName>
        <fullName evidence="1">Uncharacterized protein</fullName>
    </submittedName>
</protein>
<keyword evidence="2" id="KW-1185">Reference proteome</keyword>
<dbReference type="PIRSF" id="PIRSF008153">
    <property type="entry name" value="FMR1_interacting"/>
    <property type="match status" value="1"/>
</dbReference>
<dbReference type="Proteomes" id="UP001176940">
    <property type="component" value="Unassembled WGS sequence"/>
</dbReference>
<proteinExistence type="predicted"/>
<comment type="caution">
    <text evidence="1">The sequence shown here is derived from an EMBL/GenBank/DDBJ whole genome shotgun (WGS) entry which is preliminary data.</text>
</comment>
<evidence type="ECO:0000313" key="2">
    <source>
        <dbReference type="Proteomes" id="UP001176940"/>
    </source>
</evidence>
<dbReference type="EMBL" id="CAUEEQ010053614">
    <property type="protein sequence ID" value="CAJ0961818.1"/>
    <property type="molecule type" value="Genomic_DNA"/>
</dbReference>
<dbReference type="PANTHER" id="PTHR12195">
    <property type="entry name" value="CYTOPLASMIC FMR1-INTERACTING PROTEIN-RELATED"/>
    <property type="match status" value="1"/>
</dbReference>
<sequence>MQLSGKTRRMSVSAGILEFFHHQLKDIVEYAELKTVCFQNLREVGNALLFCLLIEQSLSLEEVCDLLHAAPFQNILPRVHVKEGERLEAKMKRLESKYAPLHLVPLIERLGTPQQIAIAREGDLLTKERLCCGLSMFEVILTRVRTFLDDAIWRGPLPSNGVMHVDECVEFHRLWSAMQFVYCIPVGRTRIYRRTCSCSYRQCFGDGLHWAGCMIIVLLGQHRRFDVMDFCYHLLKVQKHDGKDEIIKSVPLKKMVERIRKFQIINDEIFSILDKYLKSGDGENTSVEHVRCFQPPIHQSLASN</sequence>
<evidence type="ECO:0000313" key="1">
    <source>
        <dbReference type="EMBL" id="CAJ0961818.1"/>
    </source>
</evidence>
<dbReference type="PRINTS" id="PR01698">
    <property type="entry name" value="CYTOFMRPINTP"/>
</dbReference>
<dbReference type="Pfam" id="PF05994">
    <property type="entry name" value="FragX_IP"/>
    <property type="match status" value="1"/>
</dbReference>
<reference evidence="1" key="1">
    <citation type="submission" date="2023-07" db="EMBL/GenBank/DDBJ databases">
        <authorList>
            <person name="Stuckert A."/>
        </authorList>
    </citation>
    <scope>NUCLEOTIDE SEQUENCE</scope>
</reference>
<accession>A0ABN9M8S7</accession>
<name>A0ABN9M8S7_9NEOB</name>